<comment type="function">
    <text evidence="10">Inner membrane component of the type II secretion system required for the energy-dependent secretion of extracellular factors such as proteases and toxins from the periplasm.</text>
</comment>
<evidence type="ECO:0000256" key="10">
    <source>
        <dbReference type="PIRNR" id="PIRNR015761"/>
    </source>
</evidence>
<sequence length="411" mass="45860">MNEKIFARQLDNGLWQWRLADEQGNWLNEDCFTGDNEALAESLGDRASPVVHLILPGTNVVATSETVEPSIKRHLAKLLPFEMEEQIIDPVDDIHFVFGPVEGDRVEMLYAHADCVAGAIASLEEVNCDIQRILPDYLHLVREPIGAILVLDEGVLYCRTSDNDGFAIDESAAPIVVSQLKHEYDFTGVIELVAETEELAEAMKSWLPAKWLDENGPEIRLREGNFWSSISPLHLCPTFNMRRGRFARQLPIMRWVKDWKVPGYVAAAAFVLAMAAVSLEYFQAKAQFDRVRSEIFAVYKQVAPNGRSSDPVRAMESMVKGQGGKSEPTNVMMLIDSTAKALKNTPEVNLTSMRYSGDQKELRVNLETKNFSDLETLRTAIAKMGLAAELLRVSAQGEIQQASMSVAEEKS</sequence>
<evidence type="ECO:0000256" key="5">
    <source>
        <dbReference type="ARBA" id="ARBA00022519"/>
    </source>
</evidence>
<evidence type="ECO:0000256" key="7">
    <source>
        <dbReference type="ARBA" id="ARBA00022927"/>
    </source>
</evidence>
<name>A0AAW7X8K6_9GAMM</name>
<evidence type="ECO:0000256" key="6">
    <source>
        <dbReference type="ARBA" id="ARBA00022692"/>
    </source>
</evidence>
<dbReference type="Pfam" id="PF05134">
    <property type="entry name" value="T2SSL"/>
    <property type="match status" value="1"/>
</dbReference>
<keyword evidence="6" id="KW-0812">Transmembrane</keyword>
<reference evidence="13" key="1">
    <citation type="submission" date="2023-07" db="EMBL/GenBank/DDBJ databases">
        <title>Genome content predicts the carbon catabolic preferences of heterotrophic bacteria.</title>
        <authorList>
            <person name="Gralka M."/>
        </authorList>
    </citation>
    <scope>NUCLEOTIDE SEQUENCE</scope>
    <source>
        <strain evidence="13">I3M17_2</strain>
    </source>
</reference>
<dbReference type="GO" id="GO:0005886">
    <property type="term" value="C:plasma membrane"/>
    <property type="evidence" value="ECO:0007669"/>
    <property type="project" value="UniProtKB-SubCell"/>
</dbReference>
<dbReference type="AlphaFoldDB" id="A0AAW7X8K6"/>
<comment type="subcellular location">
    <subcellularLocation>
        <location evidence="1">Cell inner membrane</location>
        <topology evidence="1">Single-pass membrane protein</topology>
    </subcellularLocation>
</comment>
<comment type="similarity">
    <text evidence="2 10">Belongs to the GSP L family.</text>
</comment>
<feature type="domain" description="GspL periplasmic" evidence="12">
    <location>
        <begin position="257"/>
        <end position="401"/>
    </location>
</feature>
<evidence type="ECO:0000256" key="1">
    <source>
        <dbReference type="ARBA" id="ARBA00004377"/>
    </source>
</evidence>
<dbReference type="Pfam" id="PF12693">
    <property type="entry name" value="GspL_C"/>
    <property type="match status" value="1"/>
</dbReference>
<keyword evidence="3 10" id="KW-0813">Transport</keyword>
<gene>
    <name evidence="13" type="primary">gspL</name>
    <name evidence="13" type="ORF">Q4521_14150</name>
</gene>
<dbReference type="InterPro" id="IPR007812">
    <property type="entry name" value="T2SS_protein-GspL"/>
</dbReference>
<evidence type="ECO:0000313" key="13">
    <source>
        <dbReference type="EMBL" id="MDO6423620.1"/>
    </source>
</evidence>
<keyword evidence="7 10" id="KW-0653">Protein transport</keyword>
<evidence type="ECO:0000259" key="12">
    <source>
        <dbReference type="Pfam" id="PF12693"/>
    </source>
</evidence>
<protein>
    <recommendedName>
        <fullName evidence="10">Type II secretion system protein L</fullName>
        <shortName evidence="10">T2SS protein L</shortName>
    </recommendedName>
</protein>
<evidence type="ECO:0000256" key="8">
    <source>
        <dbReference type="ARBA" id="ARBA00022989"/>
    </source>
</evidence>
<comment type="caution">
    <text evidence="13">The sequence shown here is derived from an EMBL/GenBank/DDBJ whole genome shotgun (WGS) entry which is preliminary data.</text>
</comment>
<dbReference type="GO" id="GO:0015628">
    <property type="term" value="P:protein secretion by the type II secretion system"/>
    <property type="evidence" value="ECO:0007669"/>
    <property type="project" value="InterPro"/>
</dbReference>
<dbReference type="PIRSF" id="PIRSF015761">
    <property type="entry name" value="Protein_L"/>
    <property type="match status" value="1"/>
</dbReference>
<dbReference type="GO" id="GO:0009276">
    <property type="term" value="C:Gram-negative-bacterium-type cell wall"/>
    <property type="evidence" value="ECO:0007669"/>
    <property type="project" value="InterPro"/>
</dbReference>
<evidence type="ECO:0000256" key="9">
    <source>
        <dbReference type="ARBA" id="ARBA00023136"/>
    </source>
</evidence>
<dbReference type="RefSeq" id="WP_216064471.1">
    <property type="nucleotide sequence ID" value="NZ_CP123764.1"/>
</dbReference>
<accession>A0AAW7X8K6</accession>
<dbReference type="NCBIfam" id="TIGR01709">
    <property type="entry name" value="typeII_sec_gspL"/>
    <property type="match status" value="1"/>
</dbReference>
<proteinExistence type="inferred from homology"/>
<evidence type="ECO:0000256" key="2">
    <source>
        <dbReference type="ARBA" id="ARBA00005318"/>
    </source>
</evidence>
<keyword evidence="5" id="KW-0997">Cell inner membrane</keyword>
<keyword evidence="8" id="KW-1133">Transmembrane helix</keyword>
<feature type="domain" description="GspL cytoplasmic actin-ATPase-like" evidence="11">
    <location>
        <begin position="34"/>
        <end position="198"/>
    </location>
</feature>
<dbReference type="InterPro" id="IPR024230">
    <property type="entry name" value="GspL_cyto_dom"/>
</dbReference>
<dbReference type="GO" id="GO:0015627">
    <property type="term" value="C:type II protein secretion system complex"/>
    <property type="evidence" value="ECO:0007669"/>
    <property type="project" value="InterPro"/>
</dbReference>
<dbReference type="CDD" id="cd24017">
    <property type="entry name" value="ASKHA_T2SSL_N"/>
    <property type="match status" value="1"/>
</dbReference>
<dbReference type="EMBL" id="JAUOPB010000010">
    <property type="protein sequence ID" value="MDO6423620.1"/>
    <property type="molecule type" value="Genomic_DNA"/>
</dbReference>
<evidence type="ECO:0000259" key="11">
    <source>
        <dbReference type="Pfam" id="PF05134"/>
    </source>
</evidence>
<keyword evidence="9" id="KW-0472">Membrane</keyword>
<dbReference type="Proteomes" id="UP001169760">
    <property type="component" value="Unassembled WGS sequence"/>
</dbReference>
<organism evidence="13 14">
    <name type="scientific">Saccharophagus degradans</name>
    <dbReference type="NCBI Taxonomy" id="86304"/>
    <lineage>
        <taxon>Bacteria</taxon>
        <taxon>Pseudomonadati</taxon>
        <taxon>Pseudomonadota</taxon>
        <taxon>Gammaproteobacteria</taxon>
        <taxon>Cellvibrionales</taxon>
        <taxon>Cellvibrionaceae</taxon>
        <taxon>Saccharophagus</taxon>
    </lineage>
</organism>
<dbReference type="InterPro" id="IPR025691">
    <property type="entry name" value="GspL_pp_dom"/>
</dbReference>
<evidence type="ECO:0000313" key="14">
    <source>
        <dbReference type="Proteomes" id="UP001169760"/>
    </source>
</evidence>
<keyword evidence="4" id="KW-1003">Cell membrane</keyword>
<evidence type="ECO:0000256" key="4">
    <source>
        <dbReference type="ARBA" id="ARBA00022475"/>
    </source>
</evidence>
<evidence type="ECO:0000256" key="3">
    <source>
        <dbReference type="ARBA" id="ARBA00022448"/>
    </source>
</evidence>